<sequence length="233" mass="26352">MHTSHDDAGEEIGFGDGGCDTHHHDLDKGIDHQQVALHSSNQETYRGIGGEKQRPKLVLGKAFAPRAIVTVSDWNRFLTDVFSGWNTLQRAPKDPVLSNKSIHDSHIIVGKLNVTLPLTKEQIKSGVTEQRPERCANAPVYFGLTLNYETGSILWTWKDEGGSNLHPDNVRLDPDMDDVKIRAEAIYNYDAAEIRRVRDYNRDNVRANARCAIKKWSQEGSHKSNDEDAFYWN</sequence>
<evidence type="ECO:0000313" key="2">
    <source>
        <dbReference type="EMBL" id="KAG7413633.1"/>
    </source>
</evidence>
<proteinExistence type="predicted"/>
<accession>A0A8J5NX81</accession>
<organism evidence="2 3">
    <name type="scientific">Fusarium oxysporum f. sp. rapae</name>
    <dbReference type="NCBI Taxonomy" id="485398"/>
    <lineage>
        <taxon>Eukaryota</taxon>
        <taxon>Fungi</taxon>
        <taxon>Dikarya</taxon>
        <taxon>Ascomycota</taxon>
        <taxon>Pezizomycotina</taxon>
        <taxon>Sordariomycetes</taxon>
        <taxon>Hypocreomycetidae</taxon>
        <taxon>Hypocreales</taxon>
        <taxon>Nectriaceae</taxon>
        <taxon>Fusarium</taxon>
        <taxon>Fusarium oxysporum species complex</taxon>
    </lineage>
</organism>
<dbReference type="AlphaFoldDB" id="A0A8J5NX81"/>
<reference evidence="2" key="1">
    <citation type="submission" date="2021-04" db="EMBL/GenBank/DDBJ databases">
        <title>First draft genome resource for Brassicaceae pathogens Fusarium oxysporum f. sp. raphani and Fusarium oxysporum f. sp. rapae.</title>
        <authorList>
            <person name="Asai S."/>
        </authorList>
    </citation>
    <scope>NUCLEOTIDE SEQUENCE</scope>
    <source>
        <strain evidence="2">Tf1208</strain>
    </source>
</reference>
<protein>
    <submittedName>
        <fullName evidence="2">Uncharacterized protein</fullName>
    </submittedName>
</protein>
<dbReference type="Proteomes" id="UP000694050">
    <property type="component" value="Unassembled WGS sequence"/>
</dbReference>
<name>A0A8J5NX81_FUSOX</name>
<dbReference type="EMBL" id="JAELUQ010000005">
    <property type="protein sequence ID" value="KAG7413633.1"/>
    <property type="molecule type" value="Genomic_DNA"/>
</dbReference>
<comment type="caution">
    <text evidence="2">The sequence shown here is derived from an EMBL/GenBank/DDBJ whole genome shotgun (WGS) entry which is preliminary data.</text>
</comment>
<evidence type="ECO:0000256" key="1">
    <source>
        <dbReference type="SAM" id="MobiDB-lite"/>
    </source>
</evidence>
<gene>
    <name evidence="2" type="ORF">Forpe1208_v007839</name>
</gene>
<evidence type="ECO:0000313" key="3">
    <source>
        <dbReference type="Proteomes" id="UP000694050"/>
    </source>
</evidence>
<feature type="region of interest" description="Disordered" evidence="1">
    <location>
        <begin position="1"/>
        <end position="26"/>
    </location>
</feature>